<name>A0A839T192_AZOMA</name>
<evidence type="ECO:0000259" key="7">
    <source>
        <dbReference type="SMART" id="SM00072"/>
    </source>
</evidence>
<comment type="catalytic activity">
    <reaction evidence="1 6">
        <text>alpha-D-ribose 1,5-bisphosphate + ATP = 5-phospho-alpha-D-ribose 1-diphosphate + ADP</text>
        <dbReference type="Rhea" id="RHEA:20109"/>
        <dbReference type="ChEBI" id="CHEBI:30616"/>
        <dbReference type="ChEBI" id="CHEBI:58017"/>
        <dbReference type="ChEBI" id="CHEBI:68688"/>
        <dbReference type="ChEBI" id="CHEBI:456216"/>
        <dbReference type="EC" id="2.7.4.23"/>
    </reaction>
</comment>
<evidence type="ECO:0000256" key="4">
    <source>
        <dbReference type="ARBA" id="ARBA00022741"/>
    </source>
</evidence>
<gene>
    <name evidence="6" type="primary">phnN</name>
    <name evidence="8" type="ORF">FHR87_001706</name>
</gene>
<proteinExistence type="inferred from homology"/>
<dbReference type="GO" id="GO:0005524">
    <property type="term" value="F:ATP binding"/>
    <property type="evidence" value="ECO:0007669"/>
    <property type="project" value="UniProtKB-KW"/>
</dbReference>
<dbReference type="RefSeq" id="WP_183166246.1">
    <property type="nucleotide sequence ID" value="NZ_JACHXI010000006.1"/>
</dbReference>
<accession>A0A839T192</accession>
<dbReference type="GO" id="GO:0033863">
    <property type="term" value="F:ribose 1,5-bisphosphate phosphokinase activity"/>
    <property type="evidence" value="ECO:0007669"/>
    <property type="project" value="UniProtKB-UniRule"/>
</dbReference>
<dbReference type="SUPFAM" id="SSF52540">
    <property type="entry name" value="P-loop containing nucleoside triphosphate hydrolases"/>
    <property type="match status" value="1"/>
</dbReference>
<comment type="caution">
    <text evidence="6">Lacks conserved residue(s) required for the propagation of feature annotation.</text>
</comment>
<organism evidence="8 9">
    <name type="scientific">Azomonas macrocytogenes</name>
    <name type="common">Azotobacter macrocytogenes</name>
    <dbReference type="NCBI Taxonomy" id="69962"/>
    <lineage>
        <taxon>Bacteria</taxon>
        <taxon>Pseudomonadati</taxon>
        <taxon>Pseudomonadota</taxon>
        <taxon>Gammaproteobacteria</taxon>
        <taxon>Pseudomonadales</taxon>
        <taxon>Pseudomonadaceae</taxon>
        <taxon>Azomonas</taxon>
    </lineage>
</organism>
<evidence type="ECO:0000256" key="6">
    <source>
        <dbReference type="HAMAP-Rule" id="MF_00836"/>
    </source>
</evidence>
<dbReference type="Proteomes" id="UP000549250">
    <property type="component" value="Unassembled WGS sequence"/>
</dbReference>
<feature type="domain" description="Guanylate kinase/L-type calcium channel beta subunit" evidence="7">
    <location>
        <begin position="1"/>
        <end position="178"/>
    </location>
</feature>
<dbReference type="InterPro" id="IPR027417">
    <property type="entry name" value="P-loop_NTPase"/>
</dbReference>
<comment type="caution">
    <text evidence="8">The sequence shown here is derived from an EMBL/GenBank/DDBJ whole genome shotgun (WGS) entry which is preliminary data.</text>
</comment>
<keyword evidence="3 6" id="KW-0808">Transferase</keyword>
<dbReference type="GO" id="GO:0006015">
    <property type="term" value="P:5-phosphoribose 1-diphosphate biosynthetic process"/>
    <property type="evidence" value="ECO:0007669"/>
    <property type="project" value="UniProtKB-UniRule"/>
</dbReference>
<dbReference type="NCBIfam" id="NF007485">
    <property type="entry name" value="PRK10078.1"/>
    <property type="match status" value="1"/>
</dbReference>
<evidence type="ECO:0000256" key="2">
    <source>
        <dbReference type="ARBA" id="ARBA00005069"/>
    </source>
</evidence>
<dbReference type="EC" id="2.7.4.23" evidence="6"/>
<dbReference type="NCBIfam" id="TIGR02322">
    <property type="entry name" value="phosphon_PhnN"/>
    <property type="match status" value="1"/>
</dbReference>
<evidence type="ECO:0000256" key="5">
    <source>
        <dbReference type="ARBA" id="ARBA00022840"/>
    </source>
</evidence>
<sequence>MGRLVYLMGASGVGKDSLLAALRELQPDWPVAHRYITRASTASENCITLSEAEFDWRRKAGLFCLDWQAHGLSYGIGHETEDWLAQAELVIVNGSRLHLPAARQRFGARLLPLLVVAEPQVIRQRLLARGRESTAEIEQRLIRRPDGLDSHTDLLRHDNSGTLADSVTVLQKTLQGWVDKD</sequence>
<dbReference type="SMART" id="SM00072">
    <property type="entry name" value="GuKc"/>
    <property type="match status" value="1"/>
</dbReference>
<dbReference type="Gene3D" id="3.40.50.300">
    <property type="entry name" value="P-loop containing nucleotide triphosphate hydrolases"/>
    <property type="match status" value="1"/>
</dbReference>
<evidence type="ECO:0000256" key="1">
    <source>
        <dbReference type="ARBA" id="ARBA00000373"/>
    </source>
</evidence>
<reference evidence="8 9" key="1">
    <citation type="submission" date="2020-08" db="EMBL/GenBank/DDBJ databases">
        <title>Genomic Encyclopedia of Type Strains, Phase III (KMG-III): the genomes of soil and plant-associated and newly described type strains.</title>
        <authorList>
            <person name="Whitman W."/>
        </authorList>
    </citation>
    <scope>NUCLEOTIDE SEQUENCE [LARGE SCALE GENOMIC DNA]</scope>
    <source>
        <strain evidence="8 9">CECT 4462</strain>
    </source>
</reference>
<comment type="function">
    <text evidence="6">Catalyzes the phosphorylation of ribose 1,5-bisphosphate to 5-phospho-D-ribosyl alpha-1-diphosphate (PRPP).</text>
</comment>
<dbReference type="EMBL" id="JACHXI010000006">
    <property type="protein sequence ID" value="MBB3103311.1"/>
    <property type="molecule type" value="Genomic_DNA"/>
</dbReference>
<comment type="pathway">
    <text evidence="2 6">Metabolic intermediate biosynthesis; 5-phospho-alpha-D-ribose 1-diphosphate biosynthesis; 5-phospho-alpha-D-ribose 1-diphosphate from D-ribose 5-phosphate (route II): step 3/3.</text>
</comment>
<evidence type="ECO:0000256" key="3">
    <source>
        <dbReference type="ARBA" id="ARBA00022679"/>
    </source>
</evidence>
<dbReference type="InterPro" id="IPR012699">
    <property type="entry name" value="PhnN"/>
</dbReference>
<protein>
    <recommendedName>
        <fullName evidence="6">Ribose 1,5-bisphosphate phosphokinase PhnN</fullName>
        <ecNumber evidence="6">2.7.4.23</ecNumber>
    </recommendedName>
    <alternativeName>
        <fullName evidence="6">Ribose 1,5-bisphosphokinase</fullName>
    </alternativeName>
</protein>
<comment type="similarity">
    <text evidence="6">Belongs to the ribose 1,5-bisphosphokinase family.</text>
</comment>
<keyword evidence="8" id="KW-0418">Kinase</keyword>
<dbReference type="AlphaFoldDB" id="A0A839T192"/>
<evidence type="ECO:0000313" key="8">
    <source>
        <dbReference type="EMBL" id="MBB3103311.1"/>
    </source>
</evidence>
<dbReference type="HAMAP" id="MF_00836">
    <property type="entry name" value="PhnN"/>
    <property type="match status" value="1"/>
</dbReference>
<keyword evidence="5 6" id="KW-0067">ATP-binding</keyword>
<evidence type="ECO:0000313" key="9">
    <source>
        <dbReference type="Proteomes" id="UP000549250"/>
    </source>
</evidence>
<dbReference type="InterPro" id="IPR008145">
    <property type="entry name" value="GK/Ca_channel_bsu"/>
</dbReference>
<keyword evidence="4 6" id="KW-0547">Nucleotide-binding</keyword>
<keyword evidence="9" id="KW-1185">Reference proteome</keyword>
<dbReference type="UniPathway" id="UPA00087">
    <property type="reaction ID" value="UER00175"/>
</dbReference>
<dbReference type="GO" id="GO:0019634">
    <property type="term" value="P:organic phosphonate metabolic process"/>
    <property type="evidence" value="ECO:0007669"/>
    <property type="project" value="UniProtKB-UniRule"/>
</dbReference>